<evidence type="ECO:0000313" key="4">
    <source>
        <dbReference type="EMBL" id="CAA6801325.1"/>
    </source>
</evidence>
<feature type="domain" description="Multidrug resistance protein MdtA-like barrel-sandwich hybrid" evidence="2">
    <location>
        <begin position="39"/>
        <end position="185"/>
    </location>
</feature>
<dbReference type="NCBIfam" id="TIGR01730">
    <property type="entry name" value="RND_mfp"/>
    <property type="match status" value="1"/>
</dbReference>
<dbReference type="InterPro" id="IPR058792">
    <property type="entry name" value="Beta-barrel_RND_2"/>
</dbReference>
<dbReference type="EMBL" id="CACVAP010000033">
    <property type="protein sequence ID" value="CAA6801325.1"/>
    <property type="molecule type" value="Genomic_DNA"/>
</dbReference>
<dbReference type="Gene3D" id="2.40.30.170">
    <property type="match status" value="1"/>
</dbReference>
<accession>A0A6S6SEA4</accession>
<dbReference type="Gene3D" id="2.40.50.100">
    <property type="match status" value="2"/>
</dbReference>
<organism evidence="4">
    <name type="scientific">uncultured Sulfurovum sp</name>
    <dbReference type="NCBI Taxonomy" id="269237"/>
    <lineage>
        <taxon>Bacteria</taxon>
        <taxon>Pseudomonadati</taxon>
        <taxon>Campylobacterota</taxon>
        <taxon>Epsilonproteobacteria</taxon>
        <taxon>Campylobacterales</taxon>
        <taxon>Sulfurovaceae</taxon>
        <taxon>Sulfurovum</taxon>
        <taxon>environmental samples</taxon>
    </lineage>
</organism>
<dbReference type="SUPFAM" id="SSF111369">
    <property type="entry name" value="HlyD-like secretion proteins"/>
    <property type="match status" value="1"/>
</dbReference>
<name>A0A6S6SEA4_9BACT</name>
<dbReference type="InterPro" id="IPR006143">
    <property type="entry name" value="RND_pump_MFP"/>
</dbReference>
<dbReference type="Pfam" id="PF25954">
    <property type="entry name" value="Beta-barrel_RND_2"/>
    <property type="match status" value="1"/>
</dbReference>
<sequence length="281" mass="31832">MKNFRLLIGLVLLSSMILKADAFVGIIKPIKDIRLSVDLDGTVDKLYVKEGSFVKKNQKLLKLKSHLQELELNKRKVIWKDQAQLNAARKNREIQKSLLDSTQELYDQTRAVSRDELSMLESKYHILNGEIRMREENEKKEKLEYRIAREMLSKYTVKSPIAGVVTELAVQKGEWAKTGKPFIRVVNANVCYIDINIDEAYSSTLKVGDNIDFTVEAKSVTANKKGKVTFISPIADMASGLIRIKIQFSNLKNRVTPGLSATINIDAFSKPEKKSLDASRE</sequence>
<proteinExistence type="inferred from homology"/>
<gene>
    <name evidence="4" type="ORF">HELGO_WM12650</name>
</gene>
<dbReference type="GO" id="GO:0015562">
    <property type="term" value="F:efflux transmembrane transporter activity"/>
    <property type="evidence" value="ECO:0007669"/>
    <property type="project" value="TreeGrafter"/>
</dbReference>
<reference evidence="4" key="1">
    <citation type="submission" date="2020-01" db="EMBL/GenBank/DDBJ databases">
        <authorList>
            <person name="Meier V. D."/>
            <person name="Meier V D."/>
        </authorList>
    </citation>
    <scope>NUCLEOTIDE SEQUENCE</scope>
    <source>
        <strain evidence="4">HLG_WM_MAG_06</strain>
    </source>
</reference>
<dbReference type="PANTHER" id="PTHR30469">
    <property type="entry name" value="MULTIDRUG RESISTANCE PROTEIN MDTA"/>
    <property type="match status" value="1"/>
</dbReference>
<evidence type="ECO:0000259" key="2">
    <source>
        <dbReference type="Pfam" id="PF25917"/>
    </source>
</evidence>
<dbReference type="AlphaFoldDB" id="A0A6S6SEA4"/>
<evidence type="ECO:0000259" key="3">
    <source>
        <dbReference type="Pfam" id="PF25954"/>
    </source>
</evidence>
<dbReference type="PANTHER" id="PTHR30469:SF15">
    <property type="entry name" value="HLYD FAMILY OF SECRETION PROTEINS"/>
    <property type="match status" value="1"/>
</dbReference>
<dbReference type="Pfam" id="PF25917">
    <property type="entry name" value="BSH_RND"/>
    <property type="match status" value="1"/>
</dbReference>
<feature type="domain" description="CusB-like beta-barrel" evidence="3">
    <location>
        <begin position="193"/>
        <end position="266"/>
    </location>
</feature>
<dbReference type="InterPro" id="IPR058625">
    <property type="entry name" value="MdtA-like_BSH"/>
</dbReference>
<comment type="similarity">
    <text evidence="1">Belongs to the membrane fusion protein (MFP) (TC 8.A.1) family.</text>
</comment>
<evidence type="ECO:0000256" key="1">
    <source>
        <dbReference type="ARBA" id="ARBA00009477"/>
    </source>
</evidence>
<protein>
    <submittedName>
        <fullName evidence="4">Uncharacterized protein</fullName>
    </submittedName>
</protein>
<dbReference type="GO" id="GO:1990281">
    <property type="term" value="C:efflux pump complex"/>
    <property type="evidence" value="ECO:0007669"/>
    <property type="project" value="TreeGrafter"/>
</dbReference>